<dbReference type="AlphaFoldDB" id="A0AAN1PSK4"/>
<gene>
    <name evidence="2" type="ORF">FORC53_3556</name>
</gene>
<reference evidence="2 3" key="1">
    <citation type="submission" date="2017-01" db="EMBL/GenBank/DDBJ databases">
        <title>Complete Genome Sequence of Vibrio vulnificus FORC_053.</title>
        <authorList>
            <consortium name="Food-borne Pathogen Omics Research Center"/>
            <person name="Chung H.Y."/>
            <person name="Na E.J."/>
            <person name="Song J.S."/>
            <person name="Kim H."/>
            <person name="Lee J.-H."/>
            <person name="Ryu S."/>
            <person name="Choi S.H."/>
        </authorList>
    </citation>
    <scope>NUCLEOTIDE SEQUENCE [LARGE SCALE GENOMIC DNA]</scope>
    <source>
        <strain evidence="2 3">FORC_053</strain>
    </source>
</reference>
<evidence type="ECO:0000313" key="3">
    <source>
        <dbReference type="Proteomes" id="UP000263418"/>
    </source>
</evidence>
<feature type="transmembrane region" description="Helical" evidence="1">
    <location>
        <begin position="6"/>
        <end position="23"/>
    </location>
</feature>
<name>A0AAN1PSK4_VIBVL</name>
<proteinExistence type="predicted"/>
<evidence type="ECO:0000256" key="1">
    <source>
        <dbReference type="SAM" id="Phobius"/>
    </source>
</evidence>
<protein>
    <submittedName>
        <fullName evidence="2">Uncharacterized protein</fullName>
    </submittedName>
</protein>
<sequence length="52" mass="6256">MTLIAGLNFMIFIGLIFLISRFFQSDFSLSYKINKLKINTLMKLIWLTFRRH</sequence>
<organism evidence="2 3">
    <name type="scientific">Vibrio vulnificus</name>
    <dbReference type="NCBI Taxonomy" id="672"/>
    <lineage>
        <taxon>Bacteria</taxon>
        <taxon>Pseudomonadati</taxon>
        <taxon>Pseudomonadota</taxon>
        <taxon>Gammaproteobacteria</taxon>
        <taxon>Vibrionales</taxon>
        <taxon>Vibrionaceae</taxon>
        <taxon>Vibrio</taxon>
    </lineage>
</organism>
<keyword evidence="1" id="KW-0812">Transmembrane</keyword>
<dbReference type="Proteomes" id="UP000263418">
    <property type="component" value="Chromosome 2"/>
</dbReference>
<dbReference type="EMBL" id="CP019291">
    <property type="protein sequence ID" value="AXX61895.1"/>
    <property type="molecule type" value="Genomic_DNA"/>
</dbReference>
<evidence type="ECO:0000313" key="2">
    <source>
        <dbReference type="EMBL" id="AXX61895.1"/>
    </source>
</evidence>
<keyword evidence="1" id="KW-1133">Transmembrane helix</keyword>
<keyword evidence="1" id="KW-0472">Membrane</keyword>
<accession>A0AAN1PSK4</accession>